<dbReference type="GeneID" id="106072124"/>
<dbReference type="Gene3D" id="3.10.20.90">
    <property type="entry name" value="Phosphatidylinositol 3-kinase Catalytic Subunit, Chain A, domain 1"/>
    <property type="match status" value="1"/>
</dbReference>
<dbReference type="Proteomes" id="UP001165740">
    <property type="component" value="Chromosome 14"/>
</dbReference>
<accession>A0A9W2YUE6</accession>
<gene>
    <name evidence="3 4 5 6" type="primary">LOC106072124</name>
</gene>
<keyword evidence="2" id="KW-1185">Reference proteome</keyword>
<name>A0A9W2YUE6_BIOGL</name>
<dbReference type="RefSeq" id="XP_055866426.1">
    <property type="nucleotide sequence ID" value="XM_056010451.1"/>
</dbReference>
<dbReference type="InterPro" id="IPR000626">
    <property type="entry name" value="Ubiquitin-like_dom"/>
</dbReference>
<dbReference type="RefSeq" id="XP_055866427.1">
    <property type="nucleotide sequence ID" value="XM_056010452.1"/>
</dbReference>
<evidence type="ECO:0000259" key="1">
    <source>
        <dbReference type="PROSITE" id="PS50053"/>
    </source>
</evidence>
<evidence type="ECO:0000313" key="2">
    <source>
        <dbReference type="Proteomes" id="UP001165740"/>
    </source>
</evidence>
<dbReference type="CDD" id="cd17039">
    <property type="entry name" value="Ubl_ubiquitin_like"/>
    <property type="match status" value="1"/>
</dbReference>
<evidence type="ECO:0000313" key="5">
    <source>
        <dbReference type="RefSeq" id="XP_055866426.1"/>
    </source>
</evidence>
<dbReference type="RefSeq" id="XP_055866425.1">
    <property type="nucleotide sequence ID" value="XM_056010450.1"/>
</dbReference>
<dbReference type="RefSeq" id="XP_055866424.1">
    <property type="nucleotide sequence ID" value="XM_056010449.1"/>
</dbReference>
<protein>
    <submittedName>
        <fullName evidence="3 4">Uncharacterized protein LOC106072124</fullName>
    </submittedName>
</protein>
<sequence length="108" mass="12199">MMSAPGLKDNITFEAAPDIEVVLTIMRPRPGVNRDKTKLSQSDYDATDNEANINISRTILELKQSLGKLLDVESTELRIFKGTVELQDAHQIMDYEIQTDDNLTVYIN</sequence>
<dbReference type="OrthoDB" id="10317226at2759"/>
<proteinExistence type="predicted"/>
<organism evidence="2 5">
    <name type="scientific">Biomphalaria glabrata</name>
    <name type="common">Bloodfluke planorb</name>
    <name type="synonym">Freshwater snail</name>
    <dbReference type="NCBI Taxonomy" id="6526"/>
    <lineage>
        <taxon>Eukaryota</taxon>
        <taxon>Metazoa</taxon>
        <taxon>Spiralia</taxon>
        <taxon>Lophotrochozoa</taxon>
        <taxon>Mollusca</taxon>
        <taxon>Gastropoda</taxon>
        <taxon>Heterobranchia</taxon>
        <taxon>Euthyneura</taxon>
        <taxon>Panpulmonata</taxon>
        <taxon>Hygrophila</taxon>
        <taxon>Lymnaeoidea</taxon>
        <taxon>Planorbidae</taxon>
        <taxon>Biomphalaria</taxon>
    </lineage>
</organism>
<dbReference type="PROSITE" id="PS50053">
    <property type="entry name" value="UBIQUITIN_2"/>
    <property type="match status" value="1"/>
</dbReference>
<reference evidence="3 4" key="1">
    <citation type="submission" date="2025-04" db="UniProtKB">
        <authorList>
            <consortium name="RefSeq"/>
        </authorList>
    </citation>
    <scope>IDENTIFICATION</scope>
</reference>
<dbReference type="SUPFAM" id="SSF54236">
    <property type="entry name" value="Ubiquitin-like"/>
    <property type="match status" value="1"/>
</dbReference>
<evidence type="ECO:0000313" key="6">
    <source>
        <dbReference type="RefSeq" id="XP_055866427.1"/>
    </source>
</evidence>
<evidence type="ECO:0000313" key="4">
    <source>
        <dbReference type="RefSeq" id="XP_055866425.1"/>
    </source>
</evidence>
<evidence type="ECO:0000313" key="3">
    <source>
        <dbReference type="RefSeq" id="XP_055866424.1"/>
    </source>
</evidence>
<dbReference type="AlphaFoldDB" id="A0A9W2YUE6"/>
<dbReference type="InterPro" id="IPR029071">
    <property type="entry name" value="Ubiquitin-like_domsf"/>
</dbReference>
<feature type="domain" description="Ubiquitin-like" evidence="1">
    <location>
        <begin position="19"/>
        <end position="108"/>
    </location>
</feature>